<dbReference type="PANTHER" id="PTHR34203:SF13">
    <property type="entry name" value="EXPRESSED PROTEIN"/>
    <property type="match status" value="1"/>
</dbReference>
<feature type="non-terminal residue" evidence="2">
    <location>
        <position position="410"/>
    </location>
</feature>
<name>A0A2J8AIL2_9CHLO</name>
<dbReference type="InterPro" id="IPR052514">
    <property type="entry name" value="SAM-dependent_MTase"/>
</dbReference>
<dbReference type="PANTHER" id="PTHR34203">
    <property type="entry name" value="METHYLTRANSFERASE, FKBM FAMILY PROTEIN"/>
    <property type="match status" value="1"/>
</dbReference>
<gene>
    <name evidence="2" type="ORF">TSOC_000719</name>
</gene>
<evidence type="ECO:0000313" key="2">
    <source>
        <dbReference type="EMBL" id="PNH12353.1"/>
    </source>
</evidence>
<sequence>MAAAAAEGRGRLTGGREGRGAGCAIKGLTEGQRALLLKGAPILGYTKSGVHRIRRIADCSHAAAGAFPELVRAHLTAPDPPDHLPANATPGAAAAPTTTAAGAGGGGGTDGAAASPDAAPYLHLGRLGYELEATLRQQVFCEEAFPLLEADGAAAVEGGGGGSVAAREVAPGVNIYVYSGDDEVSAQIREGRGWEVDVLEQVLWAMQQPLPRVSYGSSSSDGDAATAAAAAAAADGAAALFLASGGAPDRTIKNALAADAAAATTAAANVRQPSTADHPHPPPLFVDVGANVGWFSVNVAARGYRVAAFEGMATNVALVRASVCASPGLSDRLRLYAFGLGATDDTCYLFSDVNNRGDGITLCGVASEAEAAAKVRRGYALRGRLPIHRLDAVLPPPPYGMPYDSANEIQ</sequence>
<keyword evidence="3" id="KW-1185">Reference proteome</keyword>
<organism evidence="2 3">
    <name type="scientific">Tetrabaena socialis</name>
    <dbReference type="NCBI Taxonomy" id="47790"/>
    <lineage>
        <taxon>Eukaryota</taxon>
        <taxon>Viridiplantae</taxon>
        <taxon>Chlorophyta</taxon>
        <taxon>core chlorophytes</taxon>
        <taxon>Chlorophyceae</taxon>
        <taxon>CS clade</taxon>
        <taxon>Chlamydomonadales</taxon>
        <taxon>Tetrabaenaceae</taxon>
        <taxon>Tetrabaena</taxon>
    </lineage>
</organism>
<feature type="compositionally biased region" description="Low complexity" evidence="1">
    <location>
        <begin position="85"/>
        <end position="101"/>
    </location>
</feature>
<dbReference type="Proteomes" id="UP000236333">
    <property type="component" value="Unassembled WGS sequence"/>
</dbReference>
<feature type="compositionally biased region" description="Basic and acidic residues" evidence="1">
    <location>
        <begin position="8"/>
        <end position="19"/>
    </location>
</feature>
<proteinExistence type="predicted"/>
<dbReference type="Gene3D" id="3.40.50.150">
    <property type="entry name" value="Vaccinia Virus protein VP39"/>
    <property type="match status" value="1"/>
</dbReference>
<dbReference type="SUPFAM" id="SSF53335">
    <property type="entry name" value="S-adenosyl-L-methionine-dependent methyltransferases"/>
    <property type="match status" value="1"/>
</dbReference>
<protein>
    <recommendedName>
        <fullName evidence="4">Methyltransferase FkbM domain-containing protein</fullName>
    </recommendedName>
</protein>
<dbReference type="EMBL" id="PGGS01000010">
    <property type="protein sequence ID" value="PNH12353.1"/>
    <property type="molecule type" value="Genomic_DNA"/>
</dbReference>
<dbReference type="InterPro" id="IPR029063">
    <property type="entry name" value="SAM-dependent_MTases_sf"/>
</dbReference>
<evidence type="ECO:0008006" key="4">
    <source>
        <dbReference type="Google" id="ProtNLM"/>
    </source>
</evidence>
<evidence type="ECO:0000256" key="1">
    <source>
        <dbReference type="SAM" id="MobiDB-lite"/>
    </source>
</evidence>
<feature type="region of interest" description="Disordered" evidence="1">
    <location>
        <begin position="1"/>
        <end position="21"/>
    </location>
</feature>
<evidence type="ECO:0000313" key="3">
    <source>
        <dbReference type="Proteomes" id="UP000236333"/>
    </source>
</evidence>
<comment type="caution">
    <text evidence="2">The sequence shown here is derived from an EMBL/GenBank/DDBJ whole genome shotgun (WGS) entry which is preliminary data.</text>
</comment>
<reference evidence="2 3" key="1">
    <citation type="journal article" date="2017" name="Mol. Biol. Evol.">
        <title>The 4-celled Tetrabaena socialis nuclear genome reveals the essential components for genetic control of cell number at the origin of multicellularity in the volvocine lineage.</title>
        <authorList>
            <person name="Featherston J."/>
            <person name="Arakaki Y."/>
            <person name="Hanschen E.R."/>
            <person name="Ferris P.J."/>
            <person name="Michod R.E."/>
            <person name="Olson B.J.S.C."/>
            <person name="Nozaki H."/>
            <person name="Durand P.M."/>
        </authorList>
    </citation>
    <scope>NUCLEOTIDE SEQUENCE [LARGE SCALE GENOMIC DNA]</scope>
    <source>
        <strain evidence="2 3">NIES-571</strain>
    </source>
</reference>
<accession>A0A2J8AIL2</accession>
<dbReference type="AlphaFoldDB" id="A0A2J8AIL2"/>
<feature type="region of interest" description="Disordered" evidence="1">
    <location>
        <begin position="75"/>
        <end position="112"/>
    </location>
</feature>
<dbReference type="OrthoDB" id="545970at2759"/>